<protein>
    <recommendedName>
        <fullName evidence="6">Pectate lyase</fullName>
    </recommendedName>
</protein>
<keyword evidence="1" id="KW-0479">Metal-binding</keyword>
<reference evidence="4" key="1">
    <citation type="submission" date="2022-09" db="EMBL/GenBank/DDBJ databases">
        <title>Maribacter litopenaei sp. nov., isolated from the intestinal tract of the Pacific White Shrimp, Litopenaeus vannamei.</title>
        <authorList>
            <person name="Kim S.Y."/>
            <person name="Hwang C.Y."/>
        </authorList>
    </citation>
    <scope>NUCLEOTIDE SEQUENCE</scope>
    <source>
        <strain evidence="4">HL-LV01</strain>
    </source>
</reference>
<sequence>MSLLLSLILFVTACSKDADLLSDYVIAKNGDLESIALLVDDQFFIGNGQSSIIMDVLNNDNFNSDVQVTIVGTSTPQNGEVVINDDNTLTYTPQTITPPTEETSTNTETSETPLEDTFTYTTEVTTPDEEVSRQEATVTISPVDMGELLAFPGAEGFGKYTTGGRGGTVIHVTNLNDSGPGSFRDAIETNGPRIIVFDVGGEIKVDKMIKLGVGNSNADPSTNILRENVTIAGETAPYPGITIRTSGQYSSGYGALLDIQASNVILRYLTFRVDDNNVSAMDALQVVNPWYNTNKYNLKNVIIDHVSISNGSDENFALQGLTNSSVQNCMITNNDNFRNVLFGKKNYNISFIGNYLSHTSDRNILVGYGMNGETSEYINNIIYGYEEGMNVVWGNNADVIGNIYKSFINNKPRNYAISWKPNEINNPTASITDGSFYFKSNIQLNPHDNNIYNADAIKYNSNNRVITNSLITEWETTQSGIQNRVFRDKGPGNSIHQDSYDEKAISDYFNNYGGFDSLIIPKKVSTTRPTNFDTDNDGMSDEWEKSYFGNLSESANGDYDGDGYTNIEVYFNWLAETINLVSSRKRRSFERLF</sequence>
<dbReference type="InterPro" id="IPR052063">
    <property type="entry name" value="Polysaccharide_Lyase_1"/>
</dbReference>
<organism evidence="4 5">
    <name type="scientific">Maribacter litopenaei</name>
    <dbReference type="NCBI Taxonomy" id="2976127"/>
    <lineage>
        <taxon>Bacteria</taxon>
        <taxon>Pseudomonadati</taxon>
        <taxon>Bacteroidota</taxon>
        <taxon>Flavobacteriia</taxon>
        <taxon>Flavobacteriales</taxon>
        <taxon>Flavobacteriaceae</taxon>
        <taxon>Maribacter</taxon>
    </lineage>
</organism>
<dbReference type="SUPFAM" id="SSF51126">
    <property type="entry name" value="Pectin lyase-like"/>
    <property type="match status" value="1"/>
</dbReference>
<dbReference type="EMBL" id="CP104205">
    <property type="protein sequence ID" value="UWX56107.1"/>
    <property type="molecule type" value="Genomic_DNA"/>
</dbReference>
<dbReference type="PANTHER" id="PTHR42970">
    <property type="entry name" value="PECTATE LYASE C-RELATED"/>
    <property type="match status" value="1"/>
</dbReference>
<name>A0ABY5YAP0_9FLAO</name>
<dbReference type="PANTHER" id="PTHR42970:SF1">
    <property type="entry name" value="PECTATE LYASE C-RELATED"/>
    <property type="match status" value="1"/>
</dbReference>
<keyword evidence="5" id="KW-1185">Reference proteome</keyword>
<dbReference type="Gene3D" id="2.160.20.10">
    <property type="entry name" value="Single-stranded right-handed beta-helix, Pectin lyase-like"/>
    <property type="match status" value="1"/>
</dbReference>
<gene>
    <name evidence="4" type="ORF">NYZ99_07340</name>
</gene>
<evidence type="ECO:0008006" key="6">
    <source>
        <dbReference type="Google" id="ProtNLM"/>
    </source>
</evidence>
<evidence type="ECO:0000256" key="1">
    <source>
        <dbReference type="ARBA" id="ARBA00022723"/>
    </source>
</evidence>
<dbReference type="InterPro" id="IPR012334">
    <property type="entry name" value="Pectin_lyas_fold"/>
</dbReference>
<evidence type="ECO:0000256" key="2">
    <source>
        <dbReference type="ARBA" id="ARBA00023180"/>
    </source>
</evidence>
<proteinExistence type="predicted"/>
<feature type="region of interest" description="Disordered" evidence="3">
    <location>
        <begin position="89"/>
        <end position="113"/>
    </location>
</feature>
<evidence type="ECO:0000313" key="4">
    <source>
        <dbReference type="EMBL" id="UWX56107.1"/>
    </source>
</evidence>
<dbReference type="InterPro" id="IPR011050">
    <property type="entry name" value="Pectin_lyase_fold/virulence"/>
</dbReference>
<evidence type="ECO:0000256" key="3">
    <source>
        <dbReference type="SAM" id="MobiDB-lite"/>
    </source>
</evidence>
<dbReference type="Proteomes" id="UP001059209">
    <property type="component" value="Chromosome"/>
</dbReference>
<keyword evidence="2" id="KW-0325">Glycoprotein</keyword>
<evidence type="ECO:0000313" key="5">
    <source>
        <dbReference type="Proteomes" id="UP001059209"/>
    </source>
</evidence>
<accession>A0ABY5YAP0</accession>
<dbReference type="RefSeq" id="WP_260574654.1">
    <property type="nucleotide sequence ID" value="NZ_CP104205.1"/>
</dbReference>